<keyword evidence="1" id="KW-0812">Transmembrane</keyword>
<proteinExistence type="predicted"/>
<dbReference type="EMBL" id="MN739016">
    <property type="protein sequence ID" value="QHT35269.1"/>
    <property type="molecule type" value="Genomic_DNA"/>
</dbReference>
<evidence type="ECO:0000313" key="2">
    <source>
        <dbReference type="EMBL" id="QHT35269.1"/>
    </source>
</evidence>
<accession>A0A6C0F3Y6</accession>
<keyword evidence="1" id="KW-1133">Transmembrane helix</keyword>
<name>A0A6C0F3Y6_9ZZZZ</name>
<feature type="transmembrane region" description="Helical" evidence="1">
    <location>
        <begin position="130"/>
        <end position="149"/>
    </location>
</feature>
<reference evidence="2" key="1">
    <citation type="journal article" date="2020" name="Nature">
        <title>Giant virus diversity and host interactions through global metagenomics.</title>
        <authorList>
            <person name="Schulz F."/>
            <person name="Roux S."/>
            <person name="Paez-Espino D."/>
            <person name="Jungbluth S."/>
            <person name="Walsh D.A."/>
            <person name="Denef V.J."/>
            <person name="McMahon K.D."/>
            <person name="Konstantinidis K.T."/>
            <person name="Eloe-Fadrosh E.A."/>
            <person name="Kyrpides N.C."/>
            <person name="Woyke T."/>
        </authorList>
    </citation>
    <scope>NUCLEOTIDE SEQUENCE</scope>
    <source>
        <strain evidence="2">GVMAG-M-3300009180-1</strain>
    </source>
</reference>
<keyword evidence="1" id="KW-0472">Membrane</keyword>
<feature type="transmembrane region" description="Helical" evidence="1">
    <location>
        <begin position="12"/>
        <end position="29"/>
    </location>
</feature>
<organism evidence="2">
    <name type="scientific">viral metagenome</name>
    <dbReference type="NCBI Taxonomy" id="1070528"/>
    <lineage>
        <taxon>unclassified sequences</taxon>
        <taxon>metagenomes</taxon>
        <taxon>organismal metagenomes</taxon>
    </lineage>
</organism>
<evidence type="ECO:0000256" key="1">
    <source>
        <dbReference type="SAM" id="Phobius"/>
    </source>
</evidence>
<protein>
    <submittedName>
        <fullName evidence="2">Uncharacterized protein</fullName>
    </submittedName>
</protein>
<dbReference type="AlphaFoldDB" id="A0A6C0F3Y6"/>
<sequence length="166" mass="19496">MNFKTETIVARVIAVWIGSIIFFMSILVSNDRNIPIFQIGPNENLHIFSIGIDTTAKYITVVSFCFVNSGVRTLNHNILQPWIINTVQDKSNKTLVTYRQSYELSFIHTIYNWFDFFMYMNILMSQIDMLFIEILADLIMTFFLTTYYVKSKTEIEKSNNDYTLIH</sequence>